<keyword evidence="1" id="KW-0378">Hydrolase</keyword>
<evidence type="ECO:0000256" key="1">
    <source>
        <dbReference type="ARBA" id="ARBA00022801"/>
    </source>
</evidence>
<accession>A0AAQ4EFA5</accession>
<dbReference type="Gene3D" id="3.40.50.300">
    <property type="entry name" value="P-loop containing nucleotide triphosphate hydrolases"/>
    <property type="match status" value="1"/>
</dbReference>
<dbReference type="PANTHER" id="PTHR18934:SF257">
    <property type="entry name" value="ATP-DEPENDENT RNA HELICASE DHX30"/>
    <property type="match status" value="1"/>
</dbReference>
<keyword evidence="2" id="KW-0547">Nucleotide-binding</keyword>
<dbReference type="EMBL" id="JARKHS020016868">
    <property type="protein sequence ID" value="KAK8773469.1"/>
    <property type="molecule type" value="Genomic_DNA"/>
</dbReference>
<dbReference type="GO" id="GO:0003724">
    <property type="term" value="F:RNA helicase activity"/>
    <property type="evidence" value="ECO:0007669"/>
    <property type="project" value="TreeGrafter"/>
</dbReference>
<dbReference type="GO" id="GO:0005737">
    <property type="term" value="C:cytoplasm"/>
    <property type="evidence" value="ECO:0007669"/>
    <property type="project" value="TreeGrafter"/>
</dbReference>
<dbReference type="Proteomes" id="UP001321473">
    <property type="component" value="Unassembled WGS sequence"/>
</dbReference>
<dbReference type="GO" id="GO:0003678">
    <property type="term" value="F:DNA helicase activity"/>
    <property type="evidence" value="ECO:0007669"/>
    <property type="project" value="TreeGrafter"/>
</dbReference>
<dbReference type="CDD" id="cd18791">
    <property type="entry name" value="SF2_C_RHA"/>
    <property type="match status" value="1"/>
</dbReference>
<dbReference type="GO" id="GO:0002151">
    <property type="term" value="F:G-quadruplex RNA binding"/>
    <property type="evidence" value="ECO:0007669"/>
    <property type="project" value="TreeGrafter"/>
</dbReference>
<dbReference type="Pfam" id="PF21010">
    <property type="entry name" value="HA2_C"/>
    <property type="match status" value="1"/>
</dbReference>
<reference evidence="4 5" key="1">
    <citation type="journal article" date="2023" name="Arcadia Sci">
        <title>De novo assembly of a long-read Amblyomma americanum tick genome.</title>
        <authorList>
            <person name="Chou S."/>
            <person name="Poskanzer K.E."/>
            <person name="Rollins M."/>
            <person name="Thuy-Boun P.S."/>
        </authorList>
    </citation>
    <scope>NUCLEOTIDE SEQUENCE [LARGE SCALE GENOMIC DNA]</scope>
    <source>
        <strain evidence="4">F_SG_1</strain>
        <tissue evidence="4">Salivary glands</tissue>
    </source>
</reference>
<feature type="domain" description="Helicase C-terminal" evidence="3">
    <location>
        <begin position="61"/>
        <end position="230"/>
    </location>
</feature>
<dbReference type="Gene3D" id="1.20.120.1080">
    <property type="match status" value="1"/>
</dbReference>
<keyword evidence="2" id="KW-0067">ATP-binding</keyword>
<dbReference type="Pfam" id="PF00271">
    <property type="entry name" value="Helicase_C"/>
    <property type="match status" value="1"/>
</dbReference>
<proteinExistence type="predicted"/>
<dbReference type="InterPro" id="IPR027417">
    <property type="entry name" value="P-loop_NTPase"/>
</dbReference>
<dbReference type="InterPro" id="IPR007502">
    <property type="entry name" value="Helicase-assoc_dom"/>
</dbReference>
<evidence type="ECO:0000313" key="4">
    <source>
        <dbReference type="EMBL" id="KAK8773469.1"/>
    </source>
</evidence>
<dbReference type="AlphaFoldDB" id="A0AAQ4EFA5"/>
<dbReference type="GO" id="GO:0016787">
    <property type="term" value="F:hydrolase activity"/>
    <property type="evidence" value="ECO:0007669"/>
    <property type="project" value="UniProtKB-KW"/>
</dbReference>
<organism evidence="4 5">
    <name type="scientific">Amblyomma americanum</name>
    <name type="common">Lone star tick</name>
    <dbReference type="NCBI Taxonomy" id="6943"/>
    <lineage>
        <taxon>Eukaryota</taxon>
        <taxon>Metazoa</taxon>
        <taxon>Ecdysozoa</taxon>
        <taxon>Arthropoda</taxon>
        <taxon>Chelicerata</taxon>
        <taxon>Arachnida</taxon>
        <taxon>Acari</taxon>
        <taxon>Parasitiformes</taxon>
        <taxon>Ixodida</taxon>
        <taxon>Ixodoidea</taxon>
        <taxon>Ixodidae</taxon>
        <taxon>Amblyomminae</taxon>
        <taxon>Amblyomma</taxon>
    </lineage>
</organism>
<sequence length="606" mass="68643">MSATINADKFSEYFNGAPIIRIPGKIHPVTQYFLEDLVADNLVPQDALRKAASDPVRIVPEVLTFIMETKPPGAVLCFLPGWSEITWVRNELCKVAPARFHEWILPLHSQLRYREQQRIFETPPPDVRKVILCTNLAETSITVDDVVYVVDAGLQREQRFCPSTGISLLGTFPTSQASARQRMGRAGRLRPGESYHLYTRTDLASREQFALPEMQATDLTRVVLDCKLFCPSRNVKDILVLAPDPPTPERIEKAIKDLQGMGMMDANEELTDLGHYVIHFATAPQLAKAIIYSALFGCLDPVVAIAAILSESAKLFNKDTQKTSKGKQVKACYEQTQTSDHIALSQIFDHWNFLGDDPDEQQSFCRHNALNAFCLELSKGQCMEFEGQLMRCMRVDPSPVAGEKEWGLAVNSRSDRCELTLAVLTAGLYPNVLRVLNGRIQNSIEFACLDQRRATISEESLLHRVPPVYEHPWLVYYSALQPSKHQLITMYDCSMVSSLHLLLFAGQGVHIIEDYIFDARSQAPTASNKACLIIDEQQLLTFRCSKRDADLLWRWRRMLDYMLDLHLSLDENIERCAEETYLRRELWPRIVDATAALLSQHQSGRS</sequence>
<evidence type="ECO:0000259" key="3">
    <source>
        <dbReference type="PROSITE" id="PS51194"/>
    </source>
</evidence>
<dbReference type="SMART" id="SM00490">
    <property type="entry name" value="HELICc"/>
    <property type="match status" value="1"/>
</dbReference>
<dbReference type="SMART" id="SM00847">
    <property type="entry name" value="HA2"/>
    <property type="match status" value="1"/>
</dbReference>
<evidence type="ECO:0000256" key="2">
    <source>
        <dbReference type="ARBA" id="ARBA00022806"/>
    </source>
</evidence>
<keyword evidence="5" id="KW-1185">Reference proteome</keyword>
<dbReference type="Pfam" id="PF07717">
    <property type="entry name" value="OB_NTP_bind"/>
    <property type="match status" value="1"/>
</dbReference>
<dbReference type="PANTHER" id="PTHR18934">
    <property type="entry name" value="ATP-DEPENDENT RNA HELICASE"/>
    <property type="match status" value="1"/>
</dbReference>
<keyword evidence="2" id="KW-0347">Helicase</keyword>
<dbReference type="InterPro" id="IPR001650">
    <property type="entry name" value="Helicase_C-like"/>
</dbReference>
<dbReference type="SUPFAM" id="SSF52540">
    <property type="entry name" value="P-loop containing nucleoside triphosphate hydrolases"/>
    <property type="match status" value="1"/>
</dbReference>
<protein>
    <recommendedName>
        <fullName evidence="3">Helicase C-terminal domain-containing protein</fullName>
    </recommendedName>
</protein>
<comment type="caution">
    <text evidence="4">The sequence shown here is derived from an EMBL/GenBank/DDBJ whole genome shotgun (WGS) entry which is preliminary data.</text>
</comment>
<evidence type="ECO:0000313" key="5">
    <source>
        <dbReference type="Proteomes" id="UP001321473"/>
    </source>
</evidence>
<name>A0AAQ4EFA5_AMBAM</name>
<dbReference type="GO" id="GO:0005634">
    <property type="term" value="C:nucleus"/>
    <property type="evidence" value="ECO:0007669"/>
    <property type="project" value="TreeGrafter"/>
</dbReference>
<dbReference type="PROSITE" id="PS51194">
    <property type="entry name" value="HELICASE_CTER"/>
    <property type="match status" value="1"/>
</dbReference>
<gene>
    <name evidence="4" type="ORF">V5799_011998</name>
</gene>
<dbReference type="InterPro" id="IPR011709">
    <property type="entry name" value="DEAD-box_helicase_OB_fold"/>
</dbReference>